<dbReference type="Gene3D" id="1.10.240.10">
    <property type="entry name" value="Tyrosyl-Transfer RNA Synthetase"/>
    <property type="match status" value="1"/>
</dbReference>
<evidence type="ECO:0000256" key="4">
    <source>
        <dbReference type="ARBA" id="ARBA00022884"/>
    </source>
</evidence>
<dbReference type="Pfam" id="PF22421">
    <property type="entry name" value="SYY_C-terminal"/>
    <property type="match status" value="1"/>
</dbReference>
<feature type="domain" description="Tyrosine--tRNA ligase SYY-like C-terminal" evidence="10">
    <location>
        <begin position="344"/>
        <end position="408"/>
    </location>
</feature>
<evidence type="ECO:0000256" key="3">
    <source>
        <dbReference type="ARBA" id="ARBA00022840"/>
    </source>
</evidence>
<comment type="subunit">
    <text evidence="8">Homodimer.</text>
</comment>
<evidence type="ECO:0000256" key="8">
    <source>
        <dbReference type="HAMAP-Rule" id="MF_02006"/>
    </source>
</evidence>
<evidence type="ECO:0000313" key="12">
    <source>
        <dbReference type="Proteomes" id="UP001327219"/>
    </source>
</evidence>
<dbReference type="GO" id="GO:0016874">
    <property type="term" value="F:ligase activity"/>
    <property type="evidence" value="ECO:0007669"/>
    <property type="project" value="UniProtKB-KW"/>
</dbReference>
<feature type="short sequence motif" description="'HIGH' region" evidence="8">
    <location>
        <begin position="40"/>
        <end position="49"/>
    </location>
</feature>
<keyword evidence="3 8" id="KW-0067">ATP-binding</keyword>
<dbReference type="SUPFAM" id="SSF55174">
    <property type="entry name" value="Alpha-L RNA-binding motif"/>
    <property type="match status" value="1"/>
</dbReference>
<keyword evidence="1 8" id="KW-0436">Ligase</keyword>
<feature type="binding site" evidence="8">
    <location>
        <position position="171"/>
    </location>
    <ligand>
        <name>L-tyrosine</name>
        <dbReference type="ChEBI" id="CHEBI:58315"/>
    </ligand>
</feature>
<keyword evidence="6 8" id="KW-0030">Aminoacyl-tRNA synthetase</keyword>
<accession>A0ABZ0UM60</accession>
<feature type="binding site" evidence="8">
    <location>
        <position position="175"/>
    </location>
    <ligand>
        <name>L-tyrosine</name>
        <dbReference type="ChEBI" id="CHEBI:58315"/>
    </ligand>
</feature>
<dbReference type="InterPro" id="IPR002307">
    <property type="entry name" value="Tyr-tRNA-ligase"/>
</dbReference>
<protein>
    <recommendedName>
        <fullName evidence="8">Tyrosine--tRNA ligase</fullName>
        <ecNumber evidence="8">6.1.1.1</ecNumber>
    </recommendedName>
    <alternativeName>
        <fullName evidence="8">Tyrosyl-tRNA synthetase</fullName>
        <shortName evidence="8">TyrRS</shortName>
    </alternativeName>
</protein>
<keyword evidence="12" id="KW-1185">Reference proteome</keyword>
<dbReference type="SUPFAM" id="SSF52374">
    <property type="entry name" value="Nucleotidylyl transferase"/>
    <property type="match status" value="1"/>
</dbReference>
<evidence type="ECO:0000313" key="11">
    <source>
        <dbReference type="EMBL" id="WPX96014.1"/>
    </source>
</evidence>
<keyword evidence="5 8" id="KW-0648">Protein biosynthesis</keyword>
<dbReference type="InterPro" id="IPR036986">
    <property type="entry name" value="S4_RNA-bd_sf"/>
</dbReference>
<dbReference type="Pfam" id="PF00579">
    <property type="entry name" value="tRNA-synt_1b"/>
    <property type="match status" value="1"/>
</dbReference>
<gene>
    <name evidence="8" type="primary">tyrS</name>
    <name evidence="11" type="ORF">Bandiella_00117</name>
</gene>
<dbReference type="Gene3D" id="3.10.290.10">
    <property type="entry name" value="RNA-binding S4 domain"/>
    <property type="match status" value="1"/>
</dbReference>
<feature type="short sequence motif" description="'KMSKS' region" evidence="8">
    <location>
        <begin position="231"/>
        <end position="235"/>
    </location>
</feature>
<dbReference type="Proteomes" id="UP001327219">
    <property type="component" value="Chromosome"/>
</dbReference>
<name>A0ABZ0UM60_9RICK</name>
<dbReference type="CDD" id="cd00165">
    <property type="entry name" value="S4"/>
    <property type="match status" value="1"/>
</dbReference>
<comment type="function">
    <text evidence="8">Catalyzes the attachment of tyrosine to tRNA(Tyr) in a two-step reaction: tyrosine is first activated by ATP to form Tyr-AMP and then transferred to the acceptor end of tRNA(Tyr).</text>
</comment>
<reference evidence="11 12" key="1">
    <citation type="submission" date="2022-11" db="EMBL/GenBank/DDBJ databases">
        <title>Host association and intracellularity evolved multiple times independently in the Rickettsiales.</title>
        <authorList>
            <person name="Castelli M."/>
            <person name="Nardi T."/>
            <person name="Gammuto L."/>
            <person name="Bellinzona G."/>
            <person name="Sabaneyeva E."/>
            <person name="Potekhin A."/>
            <person name="Serra V."/>
            <person name="Petroni G."/>
            <person name="Sassera D."/>
        </authorList>
    </citation>
    <scope>NUCLEOTIDE SEQUENCE [LARGE SCALE GENOMIC DNA]</scope>
    <source>
        <strain evidence="11 12">NDG2</strain>
    </source>
</reference>
<feature type="binding site" evidence="8">
    <location>
        <position position="35"/>
    </location>
    <ligand>
        <name>L-tyrosine</name>
        <dbReference type="ChEBI" id="CHEBI:58315"/>
    </ligand>
</feature>
<dbReference type="RefSeq" id="WP_323732971.1">
    <property type="nucleotide sequence ID" value="NZ_CP110820.1"/>
</dbReference>
<dbReference type="PRINTS" id="PR01040">
    <property type="entry name" value="TRNASYNTHTYR"/>
</dbReference>
<comment type="similarity">
    <text evidence="8">Belongs to the class-I aminoacyl-tRNA synthetase family. TyrS type 1 subfamily.</text>
</comment>
<dbReference type="InterPro" id="IPR024107">
    <property type="entry name" value="Tyr-tRNA-ligase_bac_1"/>
</dbReference>
<evidence type="ECO:0000256" key="9">
    <source>
        <dbReference type="PROSITE-ProRule" id="PRU00182"/>
    </source>
</evidence>
<dbReference type="PROSITE" id="PS50889">
    <property type="entry name" value="S4"/>
    <property type="match status" value="1"/>
</dbReference>
<organism evidence="11 12">
    <name type="scientific">Candidatus Bandiella euplotis</name>
    <dbReference type="NCBI Taxonomy" id="1664265"/>
    <lineage>
        <taxon>Bacteria</taxon>
        <taxon>Pseudomonadati</taxon>
        <taxon>Pseudomonadota</taxon>
        <taxon>Alphaproteobacteria</taxon>
        <taxon>Rickettsiales</taxon>
        <taxon>Candidatus Midichloriaceae</taxon>
        <taxon>Candidatus Bandiella</taxon>
    </lineage>
</organism>
<keyword evidence="2 8" id="KW-0547">Nucleotide-binding</keyword>
<dbReference type="InterPro" id="IPR054608">
    <property type="entry name" value="SYY-like_C"/>
</dbReference>
<dbReference type="PANTHER" id="PTHR11766:SF0">
    <property type="entry name" value="TYROSINE--TRNA LIGASE, MITOCHONDRIAL"/>
    <property type="match status" value="1"/>
</dbReference>
<dbReference type="HAMAP" id="MF_02006">
    <property type="entry name" value="Tyr_tRNA_synth_type1"/>
    <property type="match status" value="1"/>
</dbReference>
<dbReference type="InterPro" id="IPR014729">
    <property type="entry name" value="Rossmann-like_a/b/a_fold"/>
</dbReference>
<dbReference type="EC" id="6.1.1.1" evidence="8"/>
<evidence type="ECO:0000256" key="1">
    <source>
        <dbReference type="ARBA" id="ARBA00022598"/>
    </source>
</evidence>
<keyword evidence="8" id="KW-0963">Cytoplasm</keyword>
<sequence length="412" mass="46363">MDNFIETLQDRGFVYQCTDLKQLTSLAAGKKIKAYIGFDCTAKSLHVGSLIQIMMLRWLQKLGHQPIVLLGGGTTKIGDPSGKDEARKILELKDIEENKSAIMQVFTKFLDFDSNNKAIIVDNDAWLSEIKYIDFLREYGSYFSINRMISFESVKSRLDREQSLSFLEFNYMLLQAYDFYNLHIKEGCMLQMGGSDQWGNIINGVELIRKKLGREAFGLTSPLLTTSSGTKMGKTEGGAVWLSESMLTPYDYWQFWRNTEDADVVKFLRLFTELPLDKIDELSKLKGKDINEAKMILADEATALCHGVSAAKTAKTTAQETFVLGGVGDNLPEYHVDLKRIKLGIDLYSLLVECGLAQSNRAARKLIEGNGARVNNEVVNNTKHLITEKGFKNDILKLSAGKKRHVIVRLAK</sequence>
<feature type="binding site" evidence="8">
    <location>
        <position position="234"/>
    </location>
    <ligand>
        <name>ATP</name>
        <dbReference type="ChEBI" id="CHEBI:30616"/>
    </ligand>
</feature>
<dbReference type="InterPro" id="IPR002305">
    <property type="entry name" value="aa-tRNA-synth_Ic"/>
</dbReference>
<dbReference type="InterPro" id="IPR024088">
    <property type="entry name" value="Tyr-tRNA-ligase_bac-type"/>
</dbReference>
<comment type="catalytic activity">
    <reaction evidence="7 8">
        <text>tRNA(Tyr) + L-tyrosine + ATP = L-tyrosyl-tRNA(Tyr) + AMP + diphosphate + H(+)</text>
        <dbReference type="Rhea" id="RHEA:10220"/>
        <dbReference type="Rhea" id="RHEA-COMP:9706"/>
        <dbReference type="Rhea" id="RHEA-COMP:9707"/>
        <dbReference type="ChEBI" id="CHEBI:15378"/>
        <dbReference type="ChEBI" id="CHEBI:30616"/>
        <dbReference type="ChEBI" id="CHEBI:33019"/>
        <dbReference type="ChEBI" id="CHEBI:58315"/>
        <dbReference type="ChEBI" id="CHEBI:78442"/>
        <dbReference type="ChEBI" id="CHEBI:78536"/>
        <dbReference type="ChEBI" id="CHEBI:456215"/>
        <dbReference type="EC" id="6.1.1.1"/>
    </reaction>
</comment>
<dbReference type="Gene3D" id="3.40.50.620">
    <property type="entry name" value="HUPs"/>
    <property type="match status" value="1"/>
</dbReference>
<proteinExistence type="inferred from homology"/>
<evidence type="ECO:0000259" key="10">
    <source>
        <dbReference type="Pfam" id="PF22421"/>
    </source>
</evidence>
<dbReference type="EMBL" id="CP110820">
    <property type="protein sequence ID" value="WPX96014.1"/>
    <property type="molecule type" value="Genomic_DNA"/>
</dbReference>
<dbReference type="CDD" id="cd00805">
    <property type="entry name" value="TyrRS_core"/>
    <property type="match status" value="1"/>
</dbReference>
<comment type="subcellular location">
    <subcellularLocation>
        <location evidence="8">Cytoplasm</location>
    </subcellularLocation>
</comment>
<keyword evidence="4 9" id="KW-0694">RNA-binding</keyword>
<dbReference type="NCBIfam" id="TIGR00234">
    <property type="entry name" value="tyrS"/>
    <property type="match status" value="1"/>
</dbReference>
<evidence type="ECO:0000256" key="2">
    <source>
        <dbReference type="ARBA" id="ARBA00022741"/>
    </source>
</evidence>
<evidence type="ECO:0000256" key="5">
    <source>
        <dbReference type="ARBA" id="ARBA00022917"/>
    </source>
</evidence>
<evidence type="ECO:0000256" key="6">
    <source>
        <dbReference type="ARBA" id="ARBA00023146"/>
    </source>
</evidence>
<dbReference type="PANTHER" id="PTHR11766">
    <property type="entry name" value="TYROSYL-TRNA SYNTHETASE"/>
    <property type="match status" value="1"/>
</dbReference>
<evidence type="ECO:0000256" key="7">
    <source>
        <dbReference type="ARBA" id="ARBA00048248"/>
    </source>
</evidence>